<gene>
    <name evidence="1" type="ORF">S12H4_11570</name>
</gene>
<evidence type="ECO:0000313" key="1">
    <source>
        <dbReference type="EMBL" id="GAI76912.1"/>
    </source>
</evidence>
<organism evidence="1">
    <name type="scientific">marine sediment metagenome</name>
    <dbReference type="NCBI Taxonomy" id="412755"/>
    <lineage>
        <taxon>unclassified sequences</taxon>
        <taxon>metagenomes</taxon>
        <taxon>ecological metagenomes</taxon>
    </lineage>
</organism>
<protein>
    <submittedName>
        <fullName evidence="1">Uncharacterized protein</fullName>
    </submittedName>
</protein>
<feature type="non-terminal residue" evidence="1">
    <location>
        <position position="248"/>
    </location>
</feature>
<dbReference type="AlphaFoldDB" id="X1R861"/>
<sequence length="248" mass="29241">SKKNNHSIERFIEFLKTKSNIEEDFVKKVRKKLYFYYFGYDYYRSYLKNVFKKLNPKIIFVRQASYGGFKSILIKTAKENGIITGEFQHGIIYEGHMAYNYGDAVFKSEQYKKALPDYILTFGDYWNDKIKVPSKIITIGNPHFYKSIKKYKDIKEQKDSILIISQGSITDKFVKIAKYLSEELQNYRILFKLHPGEVPFEGRYKELYKYANIEIAKSGDIYEYIAQFENIVAYNSTTIYEARANSGL</sequence>
<comment type="caution">
    <text evidence="1">The sequence shown here is derived from an EMBL/GenBank/DDBJ whole genome shotgun (WGS) entry which is preliminary data.</text>
</comment>
<name>X1R861_9ZZZZ</name>
<dbReference type="EMBL" id="BARW01005230">
    <property type="protein sequence ID" value="GAI76912.1"/>
    <property type="molecule type" value="Genomic_DNA"/>
</dbReference>
<proteinExistence type="predicted"/>
<accession>X1R861</accession>
<reference evidence="1" key="1">
    <citation type="journal article" date="2014" name="Front. Microbiol.">
        <title>High frequency of phylogenetically diverse reductive dehalogenase-homologous genes in deep subseafloor sedimentary metagenomes.</title>
        <authorList>
            <person name="Kawai M."/>
            <person name="Futagami T."/>
            <person name="Toyoda A."/>
            <person name="Takaki Y."/>
            <person name="Nishi S."/>
            <person name="Hori S."/>
            <person name="Arai W."/>
            <person name="Tsubouchi T."/>
            <person name="Morono Y."/>
            <person name="Uchiyama I."/>
            <person name="Ito T."/>
            <person name="Fujiyama A."/>
            <person name="Inagaki F."/>
            <person name="Takami H."/>
        </authorList>
    </citation>
    <scope>NUCLEOTIDE SEQUENCE</scope>
    <source>
        <strain evidence="1">Expedition CK06-06</strain>
    </source>
</reference>
<feature type="non-terminal residue" evidence="1">
    <location>
        <position position="1"/>
    </location>
</feature>
<dbReference type="SUPFAM" id="SSF53756">
    <property type="entry name" value="UDP-Glycosyltransferase/glycogen phosphorylase"/>
    <property type="match status" value="1"/>
</dbReference>